<protein>
    <submittedName>
        <fullName evidence="1">Uncharacterized protein</fullName>
    </submittedName>
</protein>
<dbReference type="EMBL" id="KE345280">
    <property type="protein sequence ID" value="EXB97686.1"/>
    <property type="molecule type" value="Genomic_DNA"/>
</dbReference>
<accession>W9SBS4</accession>
<keyword evidence="2" id="KW-1185">Reference proteome</keyword>
<evidence type="ECO:0000313" key="1">
    <source>
        <dbReference type="EMBL" id="EXB97686.1"/>
    </source>
</evidence>
<dbReference type="Proteomes" id="UP000030645">
    <property type="component" value="Unassembled WGS sequence"/>
</dbReference>
<gene>
    <name evidence="1" type="ORF">L484_020236</name>
</gene>
<reference evidence="2" key="1">
    <citation type="submission" date="2013-01" db="EMBL/GenBank/DDBJ databases">
        <title>Draft Genome Sequence of a Mulberry Tree, Morus notabilis C.K. Schneid.</title>
        <authorList>
            <person name="He N."/>
            <person name="Zhao S."/>
        </authorList>
    </citation>
    <scope>NUCLEOTIDE SEQUENCE</scope>
</reference>
<organism evidence="1 2">
    <name type="scientific">Morus notabilis</name>
    <dbReference type="NCBI Taxonomy" id="981085"/>
    <lineage>
        <taxon>Eukaryota</taxon>
        <taxon>Viridiplantae</taxon>
        <taxon>Streptophyta</taxon>
        <taxon>Embryophyta</taxon>
        <taxon>Tracheophyta</taxon>
        <taxon>Spermatophyta</taxon>
        <taxon>Magnoliopsida</taxon>
        <taxon>eudicotyledons</taxon>
        <taxon>Gunneridae</taxon>
        <taxon>Pentapetalae</taxon>
        <taxon>rosids</taxon>
        <taxon>fabids</taxon>
        <taxon>Rosales</taxon>
        <taxon>Moraceae</taxon>
        <taxon>Moreae</taxon>
        <taxon>Morus</taxon>
    </lineage>
</organism>
<dbReference type="AlphaFoldDB" id="W9SBS4"/>
<sequence>MVAKNSLETGFATELAIKDTAVSGCECTRESQSLIRRFSWAFRHRSGRCCCDGQGSREAHDALDGGDDEGWSSMLVTTFRRSHSRL</sequence>
<name>W9SBS4_9ROSA</name>
<proteinExistence type="predicted"/>
<evidence type="ECO:0000313" key="2">
    <source>
        <dbReference type="Proteomes" id="UP000030645"/>
    </source>
</evidence>